<comment type="similarity">
    <text evidence="3">In the C-terminal section; belongs to the anthranilate synthase component I family.</text>
</comment>
<evidence type="ECO:0000256" key="8">
    <source>
        <dbReference type="ARBA" id="ARBA00031329"/>
    </source>
</evidence>
<dbReference type="GO" id="GO:0046656">
    <property type="term" value="P:folic acid biosynthetic process"/>
    <property type="evidence" value="ECO:0007669"/>
    <property type="project" value="UniProtKB-KW"/>
</dbReference>
<dbReference type="GO" id="GO:0005737">
    <property type="term" value="C:cytoplasm"/>
    <property type="evidence" value="ECO:0007669"/>
    <property type="project" value="TreeGrafter"/>
</dbReference>
<dbReference type="EC" id="2.6.1.85" evidence="4"/>
<dbReference type="VEuPathDB" id="FungiDB:SOCG_01322"/>
<dbReference type="HOGENOM" id="CLU_006493_0_0_1"/>
<evidence type="ECO:0000259" key="10">
    <source>
        <dbReference type="Pfam" id="PF00117"/>
    </source>
</evidence>
<dbReference type="CDD" id="cd01743">
    <property type="entry name" value="GATase1_Anthranilate_Synthase"/>
    <property type="match status" value="1"/>
</dbReference>
<evidence type="ECO:0000256" key="6">
    <source>
        <dbReference type="ARBA" id="ARBA00022909"/>
    </source>
</evidence>
<sequence>MANDKEKPLRILLVDCYDSYTFNVHDLIQRVSSECTITTVHWDTARPDLWDRLNCFDAIFIGPGPGNPSEYAFVFEKIWNSDVPTLGICLGFQSLALYYGCSVDKMPTLPWHGRASSIRTTNDSIYQNLPLVKGMRYHSLYVDSIPTNALRVLAKSTEDQIIMAIEAVEKPHYGILYHPESIGSSDAVSIVRNFFNVVRKSRMKNQSTASRVTGFDALEIQPSPFIKNPGIPTMRISSQEIPWVDPLTVVDYLINVNKPICFLDSAKKPGKFSIVGFFDGPFSHFIRYKKSISTTYIVNCHNNREEKYEGDFWEIVAKFMDQHKAFPIDSKLPFHGGIIGAIGYECSDYSSRSIAEISSFADSAERNEKNYVDAELAFVDRSIVFDLEDKKAYVQTLHPTDDRLHIWWKDLLCDLEKFNKRTTKPHGCGSTTKKPTEQDYTDRVRVCQEKLLAGDSYEMCLTDTTFASTDPYLSDYDLYLQVRSHNPSSFAGFLRFPHLTLLCCSPERFMKYENSTCHFSPIKGTLKKGPQMTYEEARSKLLNPKDTAELNMIIDLIRNDLHQLAKKGSVEVPQLYQVEEHPTVYSLLSHIYGQVDKSVTAWDVLAKCFPPGSMTGAPKLRTVRMLEELEPHGRGIYSGTLGYWDVTGSSEFNVVIRSAFKYDEDNLWRIGAGGAVTVLSTPLGEYEEMLLKVNSILPALCSFGPGREGY</sequence>
<dbReference type="PRINTS" id="PR00097">
    <property type="entry name" value="ANTSNTHASEII"/>
</dbReference>
<dbReference type="InterPro" id="IPR005801">
    <property type="entry name" value="ADC_synthase"/>
</dbReference>
<evidence type="ECO:0000256" key="5">
    <source>
        <dbReference type="ARBA" id="ARBA00022679"/>
    </source>
</evidence>
<dbReference type="AlphaFoldDB" id="S9RAH0"/>
<dbReference type="InterPro" id="IPR006221">
    <property type="entry name" value="TrpG/PapA_dom"/>
</dbReference>
<evidence type="ECO:0000256" key="9">
    <source>
        <dbReference type="ARBA" id="ARBA00031904"/>
    </source>
</evidence>
<dbReference type="Proteomes" id="UP000016088">
    <property type="component" value="Unassembled WGS sequence"/>
</dbReference>
<dbReference type="GO" id="GO:0000162">
    <property type="term" value="P:L-tryptophan biosynthetic process"/>
    <property type="evidence" value="ECO:0007669"/>
    <property type="project" value="TreeGrafter"/>
</dbReference>
<comment type="pathway">
    <text evidence="2">Cofactor biosynthesis; tetrahydrofolate biosynthesis; 4-aminobenzoate from chorismate: step 1/2.</text>
</comment>
<dbReference type="SUPFAM" id="SSF56322">
    <property type="entry name" value="ADC synthase"/>
    <property type="match status" value="1"/>
</dbReference>
<keyword evidence="7" id="KW-0315">Glutamine amidotransferase</keyword>
<evidence type="ECO:0000313" key="13">
    <source>
        <dbReference type="EMBL" id="EPX71104.1"/>
    </source>
</evidence>
<dbReference type="InterPro" id="IPR017926">
    <property type="entry name" value="GATASE"/>
</dbReference>
<name>S9RAH0_SCHOY</name>
<dbReference type="Pfam" id="PF04715">
    <property type="entry name" value="Anth_synt_I_N"/>
    <property type="match status" value="1"/>
</dbReference>
<evidence type="ECO:0000256" key="1">
    <source>
        <dbReference type="ARBA" id="ARBA00001000"/>
    </source>
</evidence>
<keyword evidence="14" id="KW-1185">Reference proteome</keyword>
<feature type="domain" description="Anthranilate synthase component I N-terminal" evidence="12">
    <location>
        <begin position="243"/>
        <end position="394"/>
    </location>
</feature>
<dbReference type="InterPro" id="IPR019999">
    <property type="entry name" value="Anth_synth_I-like"/>
</dbReference>
<feature type="domain" description="Glutamine amidotransferase" evidence="10">
    <location>
        <begin position="12"/>
        <end position="195"/>
    </location>
</feature>
<dbReference type="PANTHER" id="PTHR11236">
    <property type="entry name" value="AMINOBENZOATE/ANTHRANILATE SYNTHASE"/>
    <property type="match status" value="1"/>
</dbReference>
<dbReference type="InterPro" id="IPR010117">
    <property type="entry name" value="PabB_fungal"/>
</dbReference>
<gene>
    <name evidence="13" type="ORF">SOCG_01322</name>
</gene>
<evidence type="ECO:0000259" key="11">
    <source>
        <dbReference type="Pfam" id="PF00425"/>
    </source>
</evidence>
<dbReference type="Gene3D" id="3.60.120.10">
    <property type="entry name" value="Anthranilate synthase"/>
    <property type="match status" value="1"/>
</dbReference>
<evidence type="ECO:0000256" key="2">
    <source>
        <dbReference type="ARBA" id="ARBA00005009"/>
    </source>
</evidence>
<dbReference type="GO" id="GO:0046654">
    <property type="term" value="P:tetrahydrofolate biosynthetic process"/>
    <property type="evidence" value="ECO:0007669"/>
    <property type="project" value="UniProtKB-UniPathway"/>
</dbReference>
<accession>S9RAH0</accession>
<dbReference type="OrthoDB" id="64220at2759"/>
<dbReference type="GO" id="GO:0008153">
    <property type="term" value="P:4-aminobenzoate biosynthetic process"/>
    <property type="evidence" value="ECO:0007669"/>
    <property type="project" value="TreeGrafter"/>
</dbReference>
<dbReference type="Gene3D" id="3.40.50.880">
    <property type="match status" value="1"/>
</dbReference>
<dbReference type="Pfam" id="PF00117">
    <property type="entry name" value="GATase"/>
    <property type="match status" value="1"/>
</dbReference>
<dbReference type="PRINTS" id="PR00096">
    <property type="entry name" value="GATASE"/>
</dbReference>
<evidence type="ECO:0000256" key="3">
    <source>
        <dbReference type="ARBA" id="ARBA00005970"/>
    </source>
</evidence>
<dbReference type="PROSITE" id="PS51273">
    <property type="entry name" value="GATASE_TYPE_1"/>
    <property type="match status" value="1"/>
</dbReference>
<dbReference type="NCBIfam" id="TIGR01823">
    <property type="entry name" value="PabB-fungal"/>
    <property type="match status" value="1"/>
</dbReference>
<protein>
    <recommendedName>
        <fullName evidence="4">aminodeoxychorismate synthase</fullName>
        <ecNumber evidence="4">2.6.1.85</ecNumber>
    </recommendedName>
    <alternativeName>
        <fullName evidence="8">Para-aminobenzoate synthase</fullName>
    </alternativeName>
    <alternativeName>
        <fullName evidence="9">p-aminobenzoic acid synthase</fullName>
    </alternativeName>
</protein>
<feature type="domain" description="Chorismate-utilising enzyme C-terminal" evidence="11">
    <location>
        <begin position="437"/>
        <end position="692"/>
    </location>
</feature>
<dbReference type="UniPathway" id="UPA00077">
    <property type="reaction ID" value="UER00149"/>
</dbReference>
<dbReference type="InterPro" id="IPR029062">
    <property type="entry name" value="Class_I_gatase-like"/>
</dbReference>
<keyword evidence="5" id="KW-0808">Transferase</keyword>
<organism evidence="13 14">
    <name type="scientific">Schizosaccharomyces octosporus (strain yFS286)</name>
    <name type="common">Fission yeast</name>
    <name type="synonym">Octosporomyces octosporus</name>
    <dbReference type="NCBI Taxonomy" id="483514"/>
    <lineage>
        <taxon>Eukaryota</taxon>
        <taxon>Fungi</taxon>
        <taxon>Dikarya</taxon>
        <taxon>Ascomycota</taxon>
        <taxon>Taphrinomycotina</taxon>
        <taxon>Schizosaccharomycetes</taxon>
        <taxon>Schizosaccharomycetales</taxon>
        <taxon>Schizosaccharomycetaceae</taxon>
        <taxon>Schizosaccharomyces</taxon>
    </lineage>
</organism>
<evidence type="ECO:0000313" key="14">
    <source>
        <dbReference type="Proteomes" id="UP000016088"/>
    </source>
</evidence>
<dbReference type="EMBL" id="KE503208">
    <property type="protein sequence ID" value="EPX71104.1"/>
    <property type="molecule type" value="Genomic_DNA"/>
</dbReference>
<dbReference type="PANTHER" id="PTHR11236:SF18">
    <property type="entry name" value="AMINODEOXYCHORISMATE SYNTHASE"/>
    <property type="match status" value="1"/>
</dbReference>
<dbReference type="NCBIfam" id="TIGR00566">
    <property type="entry name" value="trpG_papA"/>
    <property type="match status" value="1"/>
</dbReference>
<comment type="catalytic activity">
    <reaction evidence="1">
        <text>chorismate + L-glutamine = 4-amino-4-deoxychorismate + L-glutamate</text>
        <dbReference type="Rhea" id="RHEA:11672"/>
        <dbReference type="ChEBI" id="CHEBI:29748"/>
        <dbReference type="ChEBI" id="CHEBI:29985"/>
        <dbReference type="ChEBI" id="CHEBI:58359"/>
        <dbReference type="ChEBI" id="CHEBI:58406"/>
        <dbReference type="EC" id="2.6.1.85"/>
    </reaction>
</comment>
<dbReference type="eggNOG" id="KOG1224">
    <property type="taxonomic scope" value="Eukaryota"/>
</dbReference>
<dbReference type="InterPro" id="IPR015890">
    <property type="entry name" value="Chorismate_C"/>
</dbReference>
<keyword evidence="6" id="KW-0289">Folate biosynthesis</keyword>
<evidence type="ECO:0000256" key="4">
    <source>
        <dbReference type="ARBA" id="ARBA00013139"/>
    </source>
</evidence>
<dbReference type="SUPFAM" id="SSF52317">
    <property type="entry name" value="Class I glutamine amidotransferase-like"/>
    <property type="match status" value="1"/>
</dbReference>
<evidence type="ECO:0000256" key="7">
    <source>
        <dbReference type="ARBA" id="ARBA00022962"/>
    </source>
</evidence>
<evidence type="ECO:0000259" key="12">
    <source>
        <dbReference type="Pfam" id="PF04715"/>
    </source>
</evidence>
<dbReference type="OMA" id="DWSVNIR"/>
<dbReference type="InterPro" id="IPR006805">
    <property type="entry name" value="Anth_synth_I_N"/>
</dbReference>
<dbReference type="GO" id="GO:0046820">
    <property type="term" value="F:4-amino-4-deoxychorismate synthase activity"/>
    <property type="evidence" value="ECO:0007669"/>
    <property type="project" value="UniProtKB-EC"/>
</dbReference>
<dbReference type="GeneID" id="25030304"/>
<proteinExistence type="inferred from homology"/>
<dbReference type="Pfam" id="PF00425">
    <property type="entry name" value="Chorismate_bind"/>
    <property type="match status" value="1"/>
</dbReference>
<dbReference type="RefSeq" id="XP_013019731.1">
    <property type="nucleotide sequence ID" value="XM_013164277.1"/>
</dbReference>
<reference evidence="13 14" key="1">
    <citation type="journal article" date="2011" name="Science">
        <title>Comparative functional genomics of the fission yeasts.</title>
        <authorList>
            <person name="Rhind N."/>
            <person name="Chen Z."/>
            <person name="Yassour M."/>
            <person name="Thompson D.A."/>
            <person name="Haas B.J."/>
            <person name="Habib N."/>
            <person name="Wapinski I."/>
            <person name="Roy S."/>
            <person name="Lin M.F."/>
            <person name="Heiman D.I."/>
            <person name="Young S.K."/>
            <person name="Furuya K."/>
            <person name="Guo Y."/>
            <person name="Pidoux A."/>
            <person name="Chen H.M."/>
            <person name="Robbertse B."/>
            <person name="Goldberg J.M."/>
            <person name="Aoki K."/>
            <person name="Bayne E.H."/>
            <person name="Berlin A.M."/>
            <person name="Desjardins C.A."/>
            <person name="Dobbs E."/>
            <person name="Dukaj L."/>
            <person name="Fan L."/>
            <person name="FitzGerald M.G."/>
            <person name="French C."/>
            <person name="Gujja S."/>
            <person name="Hansen K."/>
            <person name="Keifenheim D."/>
            <person name="Levin J.Z."/>
            <person name="Mosher R.A."/>
            <person name="Mueller C.A."/>
            <person name="Pfiffner J."/>
            <person name="Priest M."/>
            <person name="Russ C."/>
            <person name="Smialowska A."/>
            <person name="Swoboda P."/>
            <person name="Sykes S.M."/>
            <person name="Vaughn M."/>
            <person name="Vengrova S."/>
            <person name="Yoder R."/>
            <person name="Zeng Q."/>
            <person name="Allshire R."/>
            <person name="Baulcombe D."/>
            <person name="Birren B.W."/>
            <person name="Brown W."/>
            <person name="Ekwall K."/>
            <person name="Kellis M."/>
            <person name="Leatherwood J."/>
            <person name="Levin H."/>
            <person name="Margalit H."/>
            <person name="Martienssen R."/>
            <person name="Nieduszynski C.A."/>
            <person name="Spatafora J.W."/>
            <person name="Friedman N."/>
            <person name="Dalgaard J.Z."/>
            <person name="Baumann P."/>
            <person name="Niki H."/>
            <person name="Regev A."/>
            <person name="Nusbaum C."/>
        </authorList>
    </citation>
    <scope>NUCLEOTIDE SEQUENCE [LARGE SCALE GENOMIC DNA]</scope>
    <source>
        <strain evidence="14">yFS286</strain>
    </source>
</reference>